<protein>
    <submittedName>
        <fullName evidence="6">Urea amidolyase</fullName>
    </submittedName>
</protein>
<dbReference type="NCBIfam" id="TIGR00724">
    <property type="entry name" value="urea_amlyse_rel"/>
    <property type="match status" value="1"/>
</dbReference>
<dbReference type="EMBL" id="AP026978">
    <property type="protein sequence ID" value="BDT97469.1"/>
    <property type="molecule type" value="Genomic_DNA"/>
</dbReference>
<dbReference type="Proteomes" id="UP001317870">
    <property type="component" value="Chromosome"/>
</dbReference>
<dbReference type="PANTHER" id="PTHR43309:SF3">
    <property type="entry name" value="5-OXOPROLINASE SUBUNIT C"/>
    <property type="match status" value="1"/>
</dbReference>
<gene>
    <name evidence="6" type="ORF">IFM12276_04980</name>
</gene>
<evidence type="ECO:0000256" key="3">
    <source>
        <dbReference type="ARBA" id="ARBA00022840"/>
    </source>
</evidence>
<dbReference type="PANTHER" id="PTHR43309">
    <property type="entry name" value="5-OXOPROLINASE SUBUNIT C"/>
    <property type="match status" value="1"/>
</dbReference>
<dbReference type="InterPro" id="IPR052708">
    <property type="entry name" value="PxpC"/>
</dbReference>
<dbReference type="InterPro" id="IPR003833">
    <property type="entry name" value="CT_C_D"/>
</dbReference>
<name>A0ABN6TX21_9NOCA</name>
<feature type="domain" description="Carboxyltransferase" evidence="4">
    <location>
        <begin position="363"/>
        <end position="606"/>
    </location>
</feature>
<dbReference type="SMART" id="SM00797">
    <property type="entry name" value="AHS2"/>
    <property type="match status" value="1"/>
</dbReference>
<dbReference type="SMART" id="SM00796">
    <property type="entry name" value="AHS1"/>
    <property type="match status" value="1"/>
</dbReference>
<dbReference type="Pfam" id="PF02626">
    <property type="entry name" value="CT_A_B"/>
    <property type="match status" value="1"/>
</dbReference>
<dbReference type="Gene3D" id="2.40.100.10">
    <property type="entry name" value="Cyclophilin-like"/>
    <property type="match status" value="2"/>
</dbReference>
<keyword evidence="7" id="KW-1185">Reference proteome</keyword>
<dbReference type="SUPFAM" id="SSF50891">
    <property type="entry name" value="Cyclophilin-like"/>
    <property type="match status" value="2"/>
</dbReference>
<keyword evidence="3" id="KW-0067">ATP-binding</keyword>
<dbReference type="Pfam" id="PF02682">
    <property type="entry name" value="CT_C_D"/>
    <property type="match status" value="1"/>
</dbReference>
<evidence type="ECO:0000259" key="5">
    <source>
        <dbReference type="SMART" id="SM00797"/>
    </source>
</evidence>
<sequence>MTVAALPVAGTAQAEPLRPGRVEVVRPGMLTTVQDWPGRVGYWHVGVPPSGPMDDLSFRLGNRALGNEEGAAGLECTLGGPALRFTAPAWVCVTGAPAEVTVDGVAVAQWRTVRVPAGGVLDVGAVRGPGMRCYVLIAGGIDVPEYLGSAAAFTLGRFGGGTGGALRTGASLALGAHHGRVATAVPMDEQPVLTRRWELAVTEGPHGAPEFFTRADFETVVGTDYEVHFNSDRTGVRLIGPKPEWARTDGGEAGLHPSNIHDTPYSVGALDFTGDTPILLGPDGPSLGGFVCPVTVVAADRWKLGQLSPGDRVRFVPVRGDRAASIRELGPARRAAWPTVLSTGGDGDDGVLRRAEVDDETAVTYRRAGDDGVLVEYGAMTLDLGLRARVHALHQHLLAAGVRGVTELTPGIRSLQIRVDPHVLSVPVLLDLLAESEAQLPASDRLVVPSRVVHLPLSWDDPSTREAITRYMHGVRADAPWCPWNIEFIRRMNGLASVSDVYDTVFGAEYLVLGLGDVYLGAPVATPTDPRHRLVTTKYNPARTWTPENAVGIGGAYLCIYGMEGPGGYQFVGRTTQVWNHRAGAAPGVSPGADRTASGAETPWLLRYFDRIRWYPVEAEELLDLRADFAAGDVRVRAEDGEFRLADYRAFLAENAASIEAFRAKQAEAFTAERNSWRSAGELSG</sequence>
<keyword evidence="1" id="KW-0547">Nucleotide-binding</keyword>
<dbReference type="Gene3D" id="3.30.1360.40">
    <property type="match status" value="1"/>
</dbReference>
<dbReference type="InterPro" id="IPR003778">
    <property type="entry name" value="CT_A_B"/>
</dbReference>
<organism evidence="6 7">
    <name type="scientific">Nocardia sputorum</name>
    <dbReference type="NCBI Taxonomy" id="2984338"/>
    <lineage>
        <taxon>Bacteria</taxon>
        <taxon>Bacillati</taxon>
        <taxon>Actinomycetota</taxon>
        <taxon>Actinomycetes</taxon>
        <taxon>Mycobacteriales</taxon>
        <taxon>Nocardiaceae</taxon>
        <taxon>Nocardia</taxon>
    </lineage>
</organism>
<proteinExistence type="predicted"/>
<evidence type="ECO:0000256" key="2">
    <source>
        <dbReference type="ARBA" id="ARBA00022801"/>
    </source>
</evidence>
<evidence type="ECO:0000256" key="1">
    <source>
        <dbReference type="ARBA" id="ARBA00022741"/>
    </source>
</evidence>
<feature type="domain" description="Carboxyltransferase" evidence="5">
    <location>
        <begin position="44"/>
        <end position="336"/>
    </location>
</feature>
<evidence type="ECO:0000313" key="6">
    <source>
        <dbReference type="EMBL" id="BDT97469.1"/>
    </source>
</evidence>
<evidence type="ECO:0000313" key="7">
    <source>
        <dbReference type="Proteomes" id="UP001317870"/>
    </source>
</evidence>
<evidence type="ECO:0000259" key="4">
    <source>
        <dbReference type="SMART" id="SM00796"/>
    </source>
</evidence>
<reference evidence="6 7" key="1">
    <citation type="submission" date="2022-11" db="EMBL/GenBank/DDBJ databases">
        <title>Genome Sequencing of Nocardia sp. ON39_IFM12276 and assembly.</title>
        <authorList>
            <person name="Shimojima M."/>
            <person name="Toyokawa M."/>
            <person name="Uesaka K."/>
        </authorList>
    </citation>
    <scope>NUCLEOTIDE SEQUENCE [LARGE SCALE GENOMIC DNA]</scope>
    <source>
        <strain evidence="6 7">IFM 12276</strain>
    </source>
</reference>
<dbReference type="SUPFAM" id="SSF160467">
    <property type="entry name" value="PH0987 N-terminal domain-like"/>
    <property type="match status" value="1"/>
</dbReference>
<keyword evidence="2" id="KW-0378">Hydrolase</keyword>
<dbReference type="RefSeq" id="WP_434086148.1">
    <property type="nucleotide sequence ID" value="NZ_AP026978.1"/>
</dbReference>
<accession>A0ABN6TX21</accession>
<dbReference type="InterPro" id="IPR029000">
    <property type="entry name" value="Cyclophilin-like_dom_sf"/>
</dbReference>